<keyword evidence="13 17" id="KW-0464">Manganese</keyword>
<evidence type="ECO:0000256" key="17">
    <source>
        <dbReference type="PIRNR" id="PIRNR000882"/>
    </source>
</evidence>
<keyword evidence="15 17" id="KW-0469">Meiosis</keyword>
<evidence type="ECO:0000256" key="1">
    <source>
        <dbReference type="ARBA" id="ARBA00001936"/>
    </source>
</evidence>
<evidence type="ECO:0000256" key="2">
    <source>
        <dbReference type="ARBA" id="ARBA00004123"/>
    </source>
</evidence>
<evidence type="ECO:0000313" key="22">
    <source>
        <dbReference type="EMBL" id="KXJ97396.1"/>
    </source>
</evidence>
<dbReference type="CDD" id="cd00840">
    <property type="entry name" value="MPP_Mre11_N"/>
    <property type="match status" value="1"/>
</dbReference>
<evidence type="ECO:0000256" key="3">
    <source>
        <dbReference type="ARBA" id="ARBA00004286"/>
    </source>
</evidence>
<dbReference type="Gene3D" id="3.30.110.110">
    <property type="entry name" value="Mre11, capping domain"/>
    <property type="match status" value="1"/>
</dbReference>
<dbReference type="PANTHER" id="PTHR10139:SF1">
    <property type="entry name" value="DOUBLE-STRAND BREAK REPAIR PROTEIN MRE11"/>
    <property type="match status" value="1"/>
</dbReference>
<evidence type="ECO:0000256" key="14">
    <source>
        <dbReference type="ARBA" id="ARBA00023242"/>
    </source>
</evidence>
<gene>
    <name evidence="22" type="ORF">Micbo1qcDRAFT_230062</name>
</gene>
<evidence type="ECO:0000256" key="11">
    <source>
        <dbReference type="ARBA" id="ARBA00022839"/>
    </source>
</evidence>
<dbReference type="Gene3D" id="3.60.21.10">
    <property type="match status" value="1"/>
</dbReference>
<evidence type="ECO:0000256" key="6">
    <source>
        <dbReference type="ARBA" id="ARBA00022722"/>
    </source>
</evidence>
<evidence type="ECO:0000256" key="8">
    <source>
        <dbReference type="ARBA" id="ARBA00022759"/>
    </source>
</evidence>
<evidence type="ECO:0000256" key="4">
    <source>
        <dbReference type="ARBA" id="ARBA00009028"/>
    </source>
</evidence>
<comment type="similarity">
    <text evidence="4 17 19">Belongs to the MRE11/RAD32 family.</text>
</comment>
<dbReference type="GO" id="GO:0000014">
    <property type="term" value="F:single-stranded DNA endodeoxyribonuclease activity"/>
    <property type="evidence" value="ECO:0007669"/>
    <property type="project" value="TreeGrafter"/>
</dbReference>
<dbReference type="InterPro" id="IPR038487">
    <property type="entry name" value="Mre11_capping_dom"/>
</dbReference>
<protein>
    <recommendedName>
        <fullName evidence="17">Double-strand break repair protein</fullName>
    </recommendedName>
</protein>
<dbReference type="InterPro" id="IPR003701">
    <property type="entry name" value="Mre11"/>
</dbReference>
<feature type="region of interest" description="Disordered" evidence="20">
    <location>
        <begin position="550"/>
        <end position="726"/>
    </location>
</feature>
<dbReference type="InterPro" id="IPR004843">
    <property type="entry name" value="Calcineurin-like_PHP"/>
</dbReference>
<dbReference type="GO" id="GO:0000723">
    <property type="term" value="P:telomere maintenance"/>
    <property type="evidence" value="ECO:0007669"/>
    <property type="project" value="TreeGrafter"/>
</dbReference>
<dbReference type="GO" id="GO:0030145">
    <property type="term" value="F:manganese ion binding"/>
    <property type="evidence" value="ECO:0007669"/>
    <property type="project" value="UniProtKB-UniRule"/>
</dbReference>
<dbReference type="GO" id="GO:0000724">
    <property type="term" value="P:double-strand break repair via homologous recombination"/>
    <property type="evidence" value="ECO:0007669"/>
    <property type="project" value="TreeGrafter"/>
</dbReference>
<feature type="compositionally biased region" description="Acidic residues" evidence="20">
    <location>
        <begin position="704"/>
        <end position="715"/>
    </location>
</feature>
<comment type="subcellular location">
    <subcellularLocation>
        <location evidence="3">Chromosome</location>
    </subcellularLocation>
    <subcellularLocation>
        <location evidence="2 17">Nucleus</location>
    </subcellularLocation>
</comment>
<evidence type="ECO:0000256" key="20">
    <source>
        <dbReference type="SAM" id="MobiDB-lite"/>
    </source>
</evidence>
<dbReference type="GO" id="GO:0042138">
    <property type="term" value="P:meiotic DNA double-strand break formation"/>
    <property type="evidence" value="ECO:0007669"/>
    <property type="project" value="TreeGrafter"/>
</dbReference>
<dbReference type="NCBIfam" id="TIGR00583">
    <property type="entry name" value="mre11"/>
    <property type="match status" value="1"/>
</dbReference>
<dbReference type="AlphaFoldDB" id="A0A136JJT7"/>
<organism evidence="22 23">
    <name type="scientific">Microdochium bolleyi</name>
    <dbReference type="NCBI Taxonomy" id="196109"/>
    <lineage>
        <taxon>Eukaryota</taxon>
        <taxon>Fungi</taxon>
        <taxon>Dikarya</taxon>
        <taxon>Ascomycota</taxon>
        <taxon>Pezizomycotina</taxon>
        <taxon>Sordariomycetes</taxon>
        <taxon>Xylariomycetidae</taxon>
        <taxon>Xylariales</taxon>
        <taxon>Microdochiaceae</taxon>
        <taxon>Microdochium</taxon>
    </lineage>
</organism>
<keyword evidence="5" id="KW-0158">Chromosome</keyword>
<dbReference type="EMBL" id="KQ964245">
    <property type="protein sequence ID" value="KXJ97396.1"/>
    <property type="molecule type" value="Genomic_DNA"/>
</dbReference>
<keyword evidence="7" id="KW-0479">Metal-binding</keyword>
<keyword evidence="8 17" id="KW-0255">Endonuclease</keyword>
<keyword evidence="10 17" id="KW-0378">Hydrolase</keyword>
<dbReference type="InterPro" id="IPR029052">
    <property type="entry name" value="Metallo-depent_PP-like"/>
</dbReference>
<comment type="subunit">
    <text evidence="16">Component of the MRN complex composed of two heterodimers RAD50 and MRE11 associated with a single NBS1.</text>
</comment>
<feature type="compositionally biased region" description="Acidic residues" evidence="20">
    <location>
        <begin position="636"/>
        <end position="652"/>
    </location>
</feature>
<keyword evidence="12 17" id="KW-0234">DNA repair</keyword>
<keyword evidence="9 17" id="KW-0227">DNA damage</keyword>
<evidence type="ECO:0000256" key="9">
    <source>
        <dbReference type="ARBA" id="ARBA00022763"/>
    </source>
</evidence>
<dbReference type="SMART" id="SM01347">
    <property type="entry name" value="Mre11_DNA_bind"/>
    <property type="match status" value="1"/>
</dbReference>
<evidence type="ECO:0000256" key="12">
    <source>
        <dbReference type="ARBA" id="ARBA00023204"/>
    </source>
</evidence>
<feature type="compositionally biased region" description="Basic residues" evidence="20">
    <location>
        <begin position="611"/>
        <end position="630"/>
    </location>
</feature>
<dbReference type="Pfam" id="PF00149">
    <property type="entry name" value="Metallophos"/>
    <property type="match status" value="1"/>
</dbReference>
<dbReference type="InterPro" id="IPR041796">
    <property type="entry name" value="Mre11_N"/>
</dbReference>
<dbReference type="InterPro" id="IPR007281">
    <property type="entry name" value="Mre11_DNA-bd"/>
</dbReference>
<dbReference type="FunFam" id="3.60.21.10:FF:000011">
    <property type="entry name" value="Double-strand break repair protein"/>
    <property type="match status" value="1"/>
</dbReference>
<keyword evidence="11 17" id="KW-0269">Exonuclease</keyword>
<comment type="cofactor">
    <cofactor evidence="1 17">
        <name>Mn(2+)</name>
        <dbReference type="ChEBI" id="CHEBI:29035"/>
    </cofactor>
</comment>
<dbReference type="GO" id="GO:0006303">
    <property type="term" value="P:double-strand break repair via nonhomologous end joining"/>
    <property type="evidence" value="ECO:0007669"/>
    <property type="project" value="TreeGrafter"/>
</dbReference>
<evidence type="ECO:0000256" key="13">
    <source>
        <dbReference type="ARBA" id="ARBA00023211"/>
    </source>
</evidence>
<feature type="compositionally biased region" description="Low complexity" evidence="20">
    <location>
        <begin position="659"/>
        <end position="685"/>
    </location>
</feature>
<evidence type="ECO:0000256" key="10">
    <source>
        <dbReference type="ARBA" id="ARBA00022801"/>
    </source>
</evidence>
<dbReference type="Pfam" id="PF04152">
    <property type="entry name" value="Mre11_DNA_bind"/>
    <property type="match status" value="1"/>
</dbReference>
<keyword evidence="14 17" id="KW-0539">Nucleus</keyword>
<feature type="compositionally biased region" description="Polar residues" evidence="20">
    <location>
        <begin position="688"/>
        <end position="701"/>
    </location>
</feature>
<evidence type="ECO:0000256" key="15">
    <source>
        <dbReference type="ARBA" id="ARBA00023254"/>
    </source>
</evidence>
<evidence type="ECO:0000259" key="21">
    <source>
        <dbReference type="SMART" id="SM01347"/>
    </source>
</evidence>
<dbReference type="Proteomes" id="UP000070501">
    <property type="component" value="Unassembled WGS sequence"/>
</dbReference>
<dbReference type="GO" id="GO:0030870">
    <property type="term" value="C:Mre11 complex"/>
    <property type="evidence" value="ECO:0007669"/>
    <property type="project" value="UniProtKB-UniRule"/>
</dbReference>
<feature type="compositionally biased region" description="Low complexity" evidence="20">
    <location>
        <begin position="553"/>
        <end position="572"/>
    </location>
</feature>
<dbReference type="GO" id="GO:0031573">
    <property type="term" value="P:mitotic intra-S DNA damage checkpoint signaling"/>
    <property type="evidence" value="ECO:0007669"/>
    <property type="project" value="TreeGrafter"/>
</dbReference>
<dbReference type="OrthoDB" id="30417at2759"/>
<dbReference type="SUPFAM" id="SSF56300">
    <property type="entry name" value="Metallo-dependent phosphatases"/>
    <property type="match status" value="1"/>
</dbReference>
<name>A0A136JJT7_9PEZI</name>
<feature type="domain" description="Mre11 DNA-binding" evidence="21">
    <location>
        <begin position="292"/>
        <end position="465"/>
    </location>
</feature>
<evidence type="ECO:0000313" key="23">
    <source>
        <dbReference type="Proteomes" id="UP000070501"/>
    </source>
</evidence>
<evidence type="ECO:0000256" key="5">
    <source>
        <dbReference type="ARBA" id="ARBA00022454"/>
    </source>
</evidence>
<dbReference type="GO" id="GO:0008296">
    <property type="term" value="F:3'-5'-DNA exonuclease activity"/>
    <property type="evidence" value="ECO:0007669"/>
    <property type="project" value="InterPro"/>
</dbReference>
<dbReference type="PIRSF" id="PIRSF000882">
    <property type="entry name" value="DSB_repair_MRE11"/>
    <property type="match status" value="1"/>
</dbReference>
<accession>A0A136JJT7</accession>
<reference evidence="23" key="1">
    <citation type="submission" date="2016-02" db="EMBL/GenBank/DDBJ databases">
        <title>Draft genome sequence of Microdochium bolleyi, a fungal endophyte of beachgrass.</title>
        <authorList>
            <consortium name="DOE Joint Genome Institute"/>
            <person name="David A.S."/>
            <person name="May G."/>
            <person name="Haridas S."/>
            <person name="Lim J."/>
            <person name="Wang M."/>
            <person name="Labutti K."/>
            <person name="Lipzen A."/>
            <person name="Barry K."/>
            <person name="Grigoriev I.V."/>
        </authorList>
    </citation>
    <scope>NUCLEOTIDE SEQUENCE [LARGE SCALE GENOMIC DNA]</scope>
    <source>
        <strain evidence="23">J235TASD1</strain>
    </source>
</reference>
<keyword evidence="6 17" id="KW-0540">Nuclease</keyword>
<proteinExistence type="inferred from homology"/>
<dbReference type="GO" id="GO:0007095">
    <property type="term" value="P:mitotic G2 DNA damage checkpoint signaling"/>
    <property type="evidence" value="ECO:0007669"/>
    <property type="project" value="TreeGrafter"/>
</dbReference>
<feature type="compositionally biased region" description="Acidic residues" evidence="20">
    <location>
        <begin position="583"/>
        <end position="593"/>
    </location>
</feature>
<evidence type="ECO:0000256" key="18">
    <source>
        <dbReference type="PIRSR" id="PIRSR000882-1"/>
    </source>
</evidence>
<dbReference type="GO" id="GO:0035861">
    <property type="term" value="C:site of double-strand break"/>
    <property type="evidence" value="ECO:0007669"/>
    <property type="project" value="TreeGrafter"/>
</dbReference>
<dbReference type="FunCoup" id="A0A136JJT7">
    <property type="interactions" value="973"/>
</dbReference>
<evidence type="ECO:0000256" key="19">
    <source>
        <dbReference type="RuleBase" id="RU003447"/>
    </source>
</evidence>
<dbReference type="STRING" id="196109.A0A136JJT7"/>
<sequence>MSASHFTEADTIRILLATDNHVGYEERDPIRTDDSWRTFDEIMNIARTEDVDMVLLAGDLFHDNKPSRKSMYQVMRSLRKNCLGMKPCELQFMSDASEVFDSAFSHVNYEDPDINISIPVFSIHGNHDDPSGEGNYCSLDLLQVAGLVNYFGRVPEADNIEVKPVLLQKGGTKLALFGLSNVRDERMFRTFRDHRVKWFRPNVQSSDWFNLLAVHQNHHAHTATGYLPENMLPEWMDLVVWGHEHECLIDPVHNPETGFHVIQPGSSVATSLVPGEAVAKHVAIMSVTGKDFTIEKHRLKSVRPFVTREIILHSDKRFKGLEKRKDNRGELTRKLMEVVEEMIEEANVEWNSIQEEEVDPRDRPLPLVRLKVEYTAPDGGQFDIENPQRFSNRFSNKVANTNDVVYFYRKKKITKNEKATDVAEEILANLDPDEIQVSSLVEEYLAAQSLKILPQAPFGDAVTQFVTKDDKHAMEHFVSESLSGQVRQMLSLEDEEEDLESAMTLFKQKLEQQFKVGGLKQSKMRRYKPVPDDWDSDLDGHWQDQPEAIETSAPAVVAPPATKKTTAAAKTTARGRKAAASFDLDDEEMEDAEPVAAAPKSRGRTAAAKKPAAKAKAPAKKPAAKGRGKKGQLFEQSDEDEEDDVFMDDDDHDPPAAPPKRTTTRAATTRSQPTRGAAAAPASKARQSKLNFSSQKASQQEPMEISDDAISDDPFESMPSTRSRGR</sequence>
<dbReference type="PANTHER" id="PTHR10139">
    <property type="entry name" value="DOUBLE-STRAND BREAK REPAIR PROTEIN MRE11"/>
    <property type="match status" value="1"/>
</dbReference>
<evidence type="ECO:0000256" key="7">
    <source>
        <dbReference type="ARBA" id="ARBA00022723"/>
    </source>
</evidence>
<keyword evidence="23" id="KW-1185">Reference proteome</keyword>
<evidence type="ECO:0000256" key="16">
    <source>
        <dbReference type="ARBA" id="ARBA00064981"/>
    </source>
</evidence>
<comment type="function">
    <text evidence="17">Core component of the MRN complex, which plays a central role in double-strand break (DSB) repair, DNA recombination, maintenance of telomere integrity and meiosis. The MRN complex is involved in the repair of DNA double-strand breaks (DSBs) via homologous recombination (HR), an error-free mechanism which primarily occurs during S and G2 phases. The complex (1) mediates the end resection of damaged DNA, which generates proper single-stranded DNA, a key initial steps in HR, and is (2) required for the recruitment of other repair factors and efficient activation of ATM and ATR upon DNA damage. Within the MRN complex, MRE11 possesses both single-strand endonuclease activity and double-strand-specific 3'-5' exonuclease activity. MRE11 first endonucleolytically cleaves the 5' strand at DNA DSB ends to prevent non-homologous end joining (NHEJ) and licence HR. It then generates a single-stranded DNA gap via 3' to 5' exonucleolytic degradation, which is required for single-strand invasion and recombination.</text>
</comment>
<feature type="active site" description="Proton donor" evidence="18">
    <location>
        <position position="127"/>
    </location>
</feature>
<dbReference type="GO" id="GO:0097552">
    <property type="term" value="P:mitochondrial double-strand break repair via homologous recombination"/>
    <property type="evidence" value="ECO:0007669"/>
    <property type="project" value="TreeGrafter"/>
</dbReference>
<dbReference type="InParanoid" id="A0A136JJT7"/>